<keyword evidence="1" id="KW-1133">Transmembrane helix</keyword>
<gene>
    <name evidence="2" type="ORF">NCTC8540_01266</name>
</gene>
<comment type="caution">
    <text evidence="2">The sequence shown here is derived from an EMBL/GenBank/DDBJ whole genome shotgun (WGS) entry which is preliminary data.</text>
</comment>
<evidence type="ECO:0000256" key="1">
    <source>
        <dbReference type="SAM" id="Phobius"/>
    </source>
</evidence>
<accession>A0AB38H8S7</accession>
<keyword evidence="1" id="KW-0472">Membrane</keyword>
<evidence type="ECO:0000313" key="2">
    <source>
        <dbReference type="EMBL" id="STO68764.1"/>
    </source>
</evidence>
<reference evidence="2 3" key="1">
    <citation type="submission" date="2018-06" db="EMBL/GenBank/DDBJ databases">
        <authorList>
            <consortium name="Pathogen Informatics"/>
            <person name="Doyle S."/>
        </authorList>
    </citation>
    <scope>NUCLEOTIDE SEQUENCE [LARGE SCALE GENOMIC DNA]</scope>
    <source>
        <strain evidence="2 3">NCTC8540</strain>
    </source>
</reference>
<keyword evidence="1" id="KW-0812">Transmembrane</keyword>
<dbReference type="Proteomes" id="UP000254496">
    <property type="component" value="Unassembled WGS sequence"/>
</dbReference>
<feature type="transmembrane region" description="Helical" evidence="1">
    <location>
        <begin position="6"/>
        <end position="26"/>
    </location>
</feature>
<organism evidence="2 3">
    <name type="scientific">Canicola haemoglobinophilus</name>
    <dbReference type="NCBI Taxonomy" id="733"/>
    <lineage>
        <taxon>Bacteria</taxon>
        <taxon>Pseudomonadati</taxon>
        <taxon>Pseudomonadota</taxon>
        <taxon>Gammaproteobacteria</taxon>
        <taxon>Pasteurellales</taxon>
        <taxon>Pasteurellaceae</taxon>
        <taxon>Canicola</taxon>
    </lineage>
</organism>
<name>A0AB38H8S7_9PAST</name>
<proteinExistence type="predicted"/>
<dbReference type="RefSeq" id="WP_115073050.1">
    <property type="nucleotide sequence ID" value="NZ_UGHE01000002.1"/>
</dbReference>
<protein>
    <submittedName>
        <fullName evidence="2">Uncharacterized protein</fullName>
    </submittedName>
</protein>
<feature type="transmembrane region" description="Helical" evidence="1">
    <location>
        <begin position="97"/>
        <end position="118"/>
    </location>
</feature>
<evidence type="ECO:0000313" key="3">
    <source>
        <dbReference type="Proteomes" id="UP000254496"/>
    </source>
</evidence>
<dbReference type="AlphaFoldDB" id="A0AB38H8S7"/>
<sequence length="206" mass="23475">MNYRFWYFLIFSLSLPPLISTIYGIFKEENINSGISISIAIPEGFTIESCTKKKNQQACLEVSKSIEHTKNEIRRIQTELENNISASLRAYDKNMDILSFSLSLYAILITVIALFFSFRESQRIDEGLKKMEDSLSNVTSSVDNKLNEANERISTLDETINTRLLQIAENRIGTNANQTELNFDFNEEQSSNQLDINANSQSFSNS</sequence>
<dbReference type="EMBL" id="UGHJ01000001">
    <property type="protein sequence ID" value="STO68764.1"/>
    <property type="molecule type" value="Genomic_DNA"/>
</dbReference>